<keyword evidence="2" id="KW-1003">Cell membrane</keyword>
<dbReference type="Proteomes" id="UP000030002">
    <property type="component" value="Unassembled WGS sequence"/>
</dbReference>
<evidence type="ECO:0000256" key="4">
    <source>
        <dbReference type="ARBA" id="ARBA00022989"/>
    </source>
</evidence>
<evidence type="ECO:0000313" key="9">
    <source>
        <dbReference type="EMBL" id="KGN31497.1"/>
    </source>
</evidence>
<dbReference type="RefSeq" id="WP_035917398.1">
    <property type="nucleotide sequence ID" value="NZ_AVPJ01000011.1"/>
</dbReference>
<dbReference type="InterPro" id="IPR011577">
    <property type="entry name" value="Cyt_b561_bac/Ni-Hgenase"/>
</dbReference>
<evidence type="ECO:0000256" key="6">
    <source>
        <dbReference type="SAM" id="MobiDB-lite"/>
    </source>
</evidence>
<evidence type="ECO:0000313" key="10">
    <source>
        <dbReference type="Proteomes" id="UP000030002"/>
    </source>
</evidence>
<dbReference type="InterPro" id="IPR016174">
    <property type="entry name" value="Di-haem_cyt_TM"/>
</dbReference>
<dbReference type="EMBL" id="AVPJ01000011">
    <property type="protein sequence ID" value="KGN31497.1"/>
    <property type="molecule type" value="Genomic_DNA"/>
</dbReference>
<dbReference type="SUPFAM" id="SSF81342">
    <property type="entry name" value="Transmembrane di-heme cytochromes"/>
    <property type="match status" value="1"/>
</dbReference>
<keyword evidence="4 7" id="KW-1133">Transmembrane helix</keyword>
<gene>
    <name evidence="9" type="ORF">N802_03780</name>
</gene>
<name>A0A0A0J643_9MICO</name>
<keyword evidence="5 7" id="KW-0472">Membrane</keyword>
<dbReference type="GO" id="GO:0022904">
    <property type="term" value="P:respiratory electron transport chain"/>
    <property type="evidence" value="ECO:0007669"/>
    <property type="project" value="InterPro"/>
</dbReference>
<evidence type="ECO:0000256" key="3">
    <source>
        <dbReference type="ARBA" id="ARBA00022692"/>
    </source>
</evidence>
<feature type="transmembrane region" description="Helical" evidence="7">
    <location>
        <begin position="12"/>
        <end position="31"/>
    </location>
</feature>
<evidence type="ECO:0000256" key="7">
    <source>
        <dbReference type="SAM" id="Phobius"/>
    </source>
</evidence>
<dbReference type="GO" id="GO:0009055">
    <property type="term" value="F:electron transfer activity"/>
    <property type="evidence" value="ECO:0007669"/>
    <property type="project" value="InterPro"/>
</dbReference>
<evidence type="ECO:0000259" key="8">
    <source>
        <dbReference type="Pfam" id="PF01292"/>
    </source>
</evidence>
<feature type="transmembrane region" description="Helical" evidence="7">
    <location>
        <begin position="104"/>
        <end position="123"/>
    </location>
</feature>
<evidence type="ECO:0000256" key="2">
    <source>
        <dbReference type="ARBA" id="ARBA00022475"/>
    </source>
</evidence>
<keyword evidence="10" id="KW-1185">Reference proteome</keyword>
<feature type="transmembrane region" description="Helical" evidence="7">
    <location>
        <begin position="175"/>
        <end position="195"/>
    </location>
</feature>
<comment type="subcellular location">
    <subcellularLocation>
        <location evidence="1">Cell membrane</location>
        <topology evidence="1">Multi-pass membrane protein</topology>
    </subcellularLocation>
</comment>
<protein>
    <recommendedName>
        <fullName evidence="8">Cytochrome b561 bacterial/Ni-hydrogenase domain-containing protein</fullName>
    </recommendedName>
</protein>
<feature type="region of interest" description="Disordered" evidence="6">
    <location>
        <begin position="73"/>
        <end position="92"/>
    </location>
</feature>
<dbReference type="eggNOG" id="COG3038">
    <property type="taxonomic scope" value="Bacteria"/>
</dbReference>
<evidence type="ECO:0000256" key="1">
    <source>
        <dbReference type="ARBA" id="ARBA00004651"/>
    </source>
</evidence>
<reference evidence="9 10" key="1">
    <citation type="submission" date="2013-08" db="EMBL/GenBank/DDBJ databases">
        <title>The genome sequence of Knoellia sinensis.</title>
        <authorList>
            <person name="Zhu W."/>
            <person name="Wang G."/>
        </authorList>
    </citation>
    <scope>NUCLEOTIDE SEQUENCE [LARGE SCALE GENOMIC DNA]</scope>
    <source>
        <strain evidence="9 10">KCTC 19936</strain>
    </source>
</reference>
<sequence>MHWRNGEHGYGLVSKILHWTTVLAIVAQFWVGKNMEPADVAFPAEQARIEQLDAQAENLDGAARDAARAEADRLEDELDAREDDAEDSFVRDSLNRPTDPSLPLLHVALGVLIMGLGLARVLWRRTGLPPWAPYLGGTARTIAGITEKVLLGLCFVIPASGLLLLFGGYDWLSLHIATHYVFFAAVAVHVGLHLVHARHGHLRRML</sequence>
<keyword evidence="3 7" id="KW-0812">Transmembrane</keyword>
<feature type="compositionally biased region" description="Acidic residues" evidence="6">
    <location>
        <begin position="73"/>
        <end position="87"/>
    </location>
</feature>
<dbReference type="Pfam" id="PF01292">
    <property type="entry name" value="Ni_hydr_CYTB"/>
    <property type="match status" value="1"/>
</dbReference>
<dbReference type="GO" id="GO:0005886">
    <property type="term" value="C:plasma membrane"/>
    <property type="evidence" value="ECO:0007669"/>
    <property type="project" value="UniProtKB-SubCell"/>
</dbReference>
<feature type="domain" description="Cytochrome b561 bacterial/Ni-hydrogenase" evidence="8">
    <location>
        <begin position="10"/>
        <end position="206"/>
    </location>
</feature>
<dbReference type="AlphaFoldDB" id="A0A0A0J643"/>
<evidence type="ECO:0000256" key="5">
    <source>
        <dbReference type="ARBA" id="ARBA00023136"/>
    </source>
</evidence>
<organism evidence="9 10">
    <name type="scientific">Knoellia sinensis KCTC 19936</name>
    <dbReference type="NCBI Taxonomy" id="1385520"/>
    <lineage>
        <taxon>Bacteria</taxon>
        <taxon>Bacillati</taxon>
        <taxon>Actinomycetota</taxon>
        <taxon>Actinomycetes</taxon>
        <taxon>Micrococcales</taxon>
        <taxon>Intrasporangiaceae</taxon>
        <taxon>Knoellia</taxon>
    </lineage>
</organism>
<feature type="transmembrane region" description="Helical" evidence="7">
    <location>
        <begin position="149"/>
        <end position="169"/>
    </location>
</feature>
<dbReference type="OrthoDB" id="7280471at2"/>
<comment type="caution">
    <text evidence="9">The sequence shown here is derived from an EMBL/GenBank/DDBJ whole genome shotgun (WGS) entry which is preliminary data.</text>
</comment>
<accession>A0A0A0J643</accession>
<proteinExistence type="predicted"/>